<dbReference type="Proteomes" id="UP000887567">
    <property type="component" value="Unplaced"/>
</dbReference>
<evidence type="ECO:0000313" key="2">
    <source>
        <dbReference type="EnsemblMetazoa" id="XP_020917211.1"/>
    </source>
</evidence>
<accession>A0A913YA96</accession>
<dbReference type="OrthoDB" id="5982801at2759"/>
<dbReference type="OMA" id="RWYLEYL"/>
<dbReference type="InterPro" id="IPR058913">
    <property type="entry name" value="Integrase_dom_put"/>
</dbReference>
<sequence length="248" mass="29241">MSTFSFKNCCCCCHFTSKGSNFVHSVDGHDKLMGYQNSTYPLAVYGCIDTSSRKLLWIKVWVTNSNPKVVGRWYLEYLYECRLIASFLRMDKGTETGIMATMHAFLRNHHEDLDDASESVIYGPSTSIQIERWWKELHERLEKYFKEHLYYLKENRFYDPNYEHDRCTTQEAQQKIKYGLIKSGFPVTVDQLKEVAEFSGVLEVEDNFLDPEFRLKCNELVPNVEEIEPKDCRKAYLHLKKNFPVTYM</sequence>
<organism evidence="2 3">
    <name type="scientific">Exaiptasia diaphana</name>
    <name type="common">Tropical sea anemone</name>
    <name type="synonym">Aiptasia pulchella</name>
    <dbReference type="NCBI Taxonomy" id="2652724"/>
    <lineage>
        <taxon>Eukaryota</taxon>
        <taxon>Metazoa</taxon>
        <taxon>Cnidaria</taxon>
        <taxon>Anthozoa</taxon>
        <taxon>Hexacorallia</taxon>
        <taxon>Actiniaria</taxon>
        <taxon>Aiptasiidae</taxon>
        <taxon>Exaiptasia</taxon>
    </lineage>
</organism>
<protein>
    <recommendedName>
        <fullName evidence="1">Integrase core domain-containing protein</fullName>
    </recommendedName>
</protein>
<dbReference type="PANTHER" id="PTHR46177">
    <property type="entry name" value="INTEGRASE CATALYTIC DOMAIN-CONTAINING PROTEIN"/>
    <property type="match status" value="1"/>
</dbReference>
<dbReference type="GeneID" id="110254544"/>
<proteinExistence type="predicted"/>
<dbReference type="EnsemblMetazoa" id="XM_021061552.1">
    <property type="protein sequence ID" value="XP_020917211.1"/>
    <property type="gene ID" value="LOC110254544"/>
</dbReference>
<feature type="domain" description="Integrase core" evidence="1">
    <location>
        <begin position="20"/>
        <end position="168"/>
    </location>
</feature>
<keyword evidence="3" id="KW-1185">Reference proteome</keyword>
<evidence type="ECO:0000259" key="1">
    <source>
        <dbReference type="Pfam" id="PF24764"/>
    </source>
</evidence>
<reference evidence="2" key="1">
    <citation type="submission" date="2022-11" db="UniProtKB">
        <authorList>
            <consortium name="EnsemblMetazoa"/>
        </authorList>
    </citation>
    <scope>IDENTIFICATION</scope>
</reference>
<dbReference type="AlphaFoldDB" id="A0A913YA96"/>
<dbReference type="RefSeq" id="XP_020917211.1">
    <property type="nucleotide sequence ID" value="XM_021061552.1"/>
</dbReference>
<evidence type="ECO:0000313" key="3">
    <source>
        <dbReference type="Proteomes" id="UP000887567"/>
    </source>
</evidence>
<dbReference type="Pfam" id="PF24764">
    <property type="entry name" value="rva_4"/>
    <property type="match status" value="1"/>
</dbReference>
<name>A0A913YA96_EXADI</name>
<dbReference type="KEGG" id="epa:110254544"/>
<dbReference type="PANTHER" id="PTHR46177:SF1">
    <property type="entry name" value="INTEGRASE CATALYTIC DOMAIN-CONTAINING PROTEIN"/>
    <property type="match status" value="1"/>
</dbReference>